<feature type="compositionally biased region" description="Basic and acidic residues" evidence="1">
    <location>
        <begin position="69"/>
        <end position="79"/>
    </location>
</feature>
<feature type="compositionally biased region" description="Polar residues" evidence="1">
    <location>
        <begin position="486"/>
        <end position="495"/>
    </location>
</feature>
<keyword evidence="3" id="KW-1185">Reference proteome</keyword>
<dbReference type="Proteomes" id="UP000233551">
    <property type="component" value="Unassembled WGS sequence"/>
</dbReference>
<reference evidence="2 3" key="1">
    <citation type="submission" date="2017-11" db="EMBL/GenBank/DDBJ databases">
        <title>De-novo sequencing of pomegranate (Punica granatum L.) genome.</title>
        <authorList>
            <person name="Akparov Z."/>
            <person name="Amiraslanov A."/>
            <person name="Hajiyeva S."/>
            <person name="Abbasov M."/>
            <person name="Kaur K."/>
            <person name="Hamwieh A."/>
            <person name="Solovyev V."/>
            <person name="Salamov A."/>
            <person name="Braich B."/>
            <person name="Kosarev P."/>
            <person name="Mahmoud A."/>
            <person name="Hajiyev E."/>
            <person name="Babayeva S."/>
            <person name="Izzatullayeva V."/>
            <person name="Mammadov A."/>
            <person name="Mammadov A."/>
            <person name="Sharifova S."/>
            <person name="Ojaghi J."/>
            <person name="Eynullazada K."/>
            <person name="Bayramov B."/>
            <person name="Abdulazimova A."/>
            <person name="Shahmuradov I."/>
        </authorList>
    </citation>
    <scope>NUCLEOTIDE SEQUENCE [LARGE SCALE GENOMIC DNA]</scope>
    <source>
        <strain evidence="3">cv. AG2017</strain>
        <tissue evidence="2">Leaf</tissue>
    </source>
</reference>
<comment type="caution">
    <text evidence="2">The sequence shown here is derived from an EMBL/GenBank/DDBJ whole genome shotgun (WGS) entry which is preliminary data.</text>
</comment>
<feature type="compositionally biased region" description="Basic and acidic residues" evidence="1">
    <location>
        <begin position="417"/>
        <end position="437"/>
    </location>
</feature>
<feature type="region of interest" description="Disordered" evidence="1">
    <location>
        <begin position="417"/>
        <end position="456"/>
    </location>
</feature>
<feature type="compositionally biased region" description="Low complexity" evidence="1">
    <location>
        <begin position="499"/>
        <end position="531"/>
    </location>
</feature>
<name>A0A2I0LAI6_PUNGR</name>
<feature type="region of interest" description="Disordered" evidence="1">
    <location>
        <begin position="65"/>
        <end position="85"/>
    </location>
</feature>
<organism evidence="2 3">
    <name type="scientific">Punica granatum</name>
    <name type="common">Pomegranate</name>
    <dbReference type="NCBI Taxonomy" id="22663"/>
    <lineage>
        <taxon>Eukaryota</taxon>
        <taxon>Viridiplantae</taxon>
        <taxon>Streptophyta</taxon>
        <taxon>Embryophyta</taxon>
        <taxon>Tracheophyta</taxon>
        <taxon>Spermatophyta</taxon>
        <taxon>Magnoliopsida</taxon>
        <taxon>eudicotyledons</taxon>
        <taxon>Gunneridae</taxon>
        <taxon>Pentapetalae</taxon>
        <taxon>rosids</taxon>
        <taxon>malvids</taxon>
        <taxon>Myrtales</taxon>
        <taxon>Lythraceae</taxon>
        <taxon>Punica</taxon>
    </lineage>
</organism>
<evidence type="ECO:0000313" key="3">
    <source>
        <dbReference type="Proteomes" id="UP000233551"/>
    </source>
</evidence>
<evidence type="ECO:0000313" key="2">
    <source>
        <dbReference type="EMBL" id="PKI77695.1"/>
    </source>
</evidence>
<dbReference type="AlphaFoldDB" id="A0A2I0LAI6"/>
<accession>A0A2I0LAI6</accession>
<dbReference type="EMBL" id="PGOL01000081">
    <property type="protein sequence ID" value="PKI77695.1"/>
    <property type="molecule type" value="Genomic_DNA"/>
</dbReference>
<protein>
    <submittedName>
        <fullName evidence="2">Uncharacterized protein</fullName>
    </submittedName>
</protein>
<evidence type="ECO:0000256" key="1">
    <source>
        <dbReference type="SAM" id="MobiDB-lite"/>
    </source>
</evidence>
<sequence>MDPRRPKRPRPSFMRLGREALGPPRVHADLLHSDPTLLASCMHPRCKRKIVGEAAVGVARLGSRATGEWPERRDSRGSLRENGSARLLRPRKNKWNGGCARWIGPRILTTSSRGRVRVVRNPLNVMARLDKVLERNGTRGGLGVHPGKEFGDFWFKSGRVDTGIPGVFPTILAGFGLGTGLTKCSSNVPRRSGIAVISVCHVHAPKARREAFVTTETSLGRPSRVPKDHLKLVPQPGGPWVPVGPFPGAVYLLVGRASRSPVRKGLCESLGTPWPKQDTSEMHPDASLVTLAPGGIFRAPYWAPFEWTMLISRDLWLCARVLAPGFPIVNSVPSFGRKSSVGAGGPKWGADTSDLLPSSFLPLHTPTAPVHANSLSLSLSLSLSILKKIGSSIFRGSLSSRTLRKRNLNSSWERPELDFSKKRRRQLTDSREKKKTASSDPSAHTRPPIAHSPQLDFSLGQSTLSLSSLILLETRSSFVPDAHSSPIPNTRNSDPGSHALPQLTLPLSLTSAPSAPRPASSSPFTATRAARPPQTASLLLRLFRFC</sequence>
<proteinExistence type="predicted"/>
<gene>
    <name evidence="2" type="ORF">CRG98_001925</name>
</gene>
<feature type="region of interest" description="Disordered" evidence="1">
    <location>
        <begin position="481"/>
        <end position="531"/>
    </location>
</feature>